<evidence type="ECO:0000313" key="2">
    <source>
        <dbReference type="EMBL" id="MBT1684982.1"/>
    </source>
</evidence>
<name>A0AAP2GBE9_9BACT</name>
<proteinExistence type="predicted"/>
<reference evidence="2 3" key="1">
    <citation type="submission" date="2021-05" db="EMBL/GenBank/DDBJ databases">
        <title>A Polyphasic approach of four new species of the genus Ohtaekwangia: Ohtaekwangia histidinii sp. nov., Ohtaekwangia cretensis sp. nov., Ohtaekwangia indiensis sp. nov., Ohtaekwangia reichenbachii sp. nov. from diverse environment.</title>
        <authorList>
            <person name="Octaviana S."/>
        </authorList>
    </citation>
    <scope>NUCLEOTIDE SEQUENCE [LARGE SCALE GENOMIC DNA]</scope>
    <source>
        <strain evidence="2 3">PWU37</strain>
    </source>
</reference>
<feature type="transmembrane region" description="Helical" evidence="1">
    <location>
        <begin position="85"/>
        <end position="108"/>
    </location>
</feature>
<protein>
    <submittedName>
        <fullName evidence="2">Uncharacterized protein</fullName>
    </submittedName>
</protein>
<dbReference type="EMBL" id="JAHESC010000001">
    <property type="protein sequence ID" value="MBT1684982.1"/>
    <property type="molecule type" value="Genomic_DNA"/>
</dbReference>
<keyword evidence="1" id="KW-1133">Transmembrane helix</keyword>
<evidence type="ECO:0000313" key="3">
    <source>
        <dbReference type="Proteomes" id="UP001319180"/>
    </source>
</evidence>
<evidence type="ECO:0000256" key="1">
    <source>
        <dbReference type="SAM" id="Phobius"/>
    </source>
</evidence>
<dbReference type="RefSeq" id="WP_254088237.1">
    <property type="nucleotide sequence ID" value="NZ_JAHESC010000001.1"/>
</dbReference>
<feature type="transmembrane region" description="Helical" evidence="1">
    <location>
        <begin position="129"/>
        <end position="149"/>
    </location>
</feature>
<organism evidence="2 3">
    <name type="scientific">Dawidia soli</name>
    <dbReference type="NCBI Taxonomy" id="2782352"/>
    <lineage>
        <taxon>Bacteria</taxon>
        <taxon>Pseudomonadati</taxon>
        <taxon>Bacteroidota</taxon>
        <taxon>Cytophagia</taxon>
        <taxon>Cytophagales</taxon>
        <taxon>Chryseotaleaceae</taxon>
        <taxon>Dawidia</taxon>
    </lineage>
</organism>
<gene>
    <name evidence="2" type="ORF">KK078_00365</name>
</gene>
<comment type="caution">
    <text evidence="2">The sequence shown here is derived from an EMBL/GenBank/DDBJ whole genome shotgun (WGS) entry which is preliminary data.</text>
</comment>
<keyword evidence="3" id="KW-1185">Reference proteome</keyword>
<feature type="transmembrane region" description="Helical" evidence="1">
    <location>
        <begin position="12"/>
        <end position="35"/>
    </location>
</feature>
<feature type="transmembrane region" description="Helical" evidence="1">
    <location>
        <begin position="55"/>
        <end position="79"/>
    </location>
</feature>
<dbReference type="AlphaFoldDB" id="A0AAP2GBE9"/>
<accession>A0AAP2GBE9</accession>
<keyword evidence="1" id="KW-0812">Transmembrane</keyword>
<sequence>MNQQVYDAAKTLHIAGITVAAGMSLMDLILFRYFWNSDPRQPQEGILIEKIIGRLQRVMGIGMLLTIAAGVTMMVYLHAVWGQQLWLRVKMGILLLLIINALSFRRILGKRIHARMTQEQNVQTLRSGMTAVQLTQLVLFLVIFVLSVFRFN</sequence>
<keyword evidence="1" id="KW-0472">Membrane</keyword>
<dbReference type="Proteomes" id="UP001319180">
    <property type="component" value="Unassembled WGS sequence"/>
</dbReference>